<gene>
    <name evidence="3" type="ORF">EHS89_12630</name>
</gene>
<reference evidence="3 4" key="1">
    <citation type="submission" date="2018-11" db="EMBL/GenBank/DDBJ databases">
        <title>The draft genome sequence of Amphritea balenae JAMM 1525T.</title>
        <authorList>
            <person name="Fang Z."/>
            <person name="Zhang Y."/>
            <person name="Han X."/>
        </authorList>
    </citation>
    <scope>NUCLEOTIDE SEQUENCE [LARGE SCALE GENOMIC DNA]</scope>
    <source>
        <strain evidence="3 4">JAMM 1525</strain>
    </source>
</reference>
<feature type="signal peptide" evidence="1">
    <location>
        <begin position="1"/>
        <end position="22"/>
    </location>
</feature>
<evidence type="ECO:0000313" key="3">
    <source>
        <dbReference type="EMBL" id="RRC99006.1"/>
    </source>
</evidence>
<keyword evidence="4" id="KW-1185">Reference proteome</keyword>
<name>A0A3P1SPD9_9GAMM</name>
<dbReference type="OrthoDB" id="6121374at2"/>
<comment type="caution">
    <text evidence="3">The sequence shown here is derived from an EMBL/GenBank/DDBJ whole genome shotgun (WGS) entry which is preliminary data.</text>
</comment>
<protein>
    <recommendedName>
        <fullName evidence="2">PepSY domain-containing protein</fullName>
    </recommendedName>
</protein>
<dbReference type="RefSeq" id="WP_124926505.1">
    <property type="nucleotide sequence ID" value="NZ_BMOH01000002.1"/>
</dbReference>
<accession>A0A3P1SPD9</accession>
<dbReference type="EMBL" id="RQXV01000006">
    <property type="protein sequence ID" value="RRC99006.1"/>
    <property type="molecule type" value="Genomic_DNA"/>
</dbReference>
<dbReference type="Gene3D" id="3.10.450.40">
    <property type="match status" value="1"/>
</dbReference>
<sequence length="102" mass="10981">MFRALFRIVLMLSLVTASGAWAAVSTQDRIKPEHGMEQTVLAAADVSLKHAAAMAKKSHGGKVVKAETKNRGGRKVHHIRLVNEGRVKTIVIDAATGREVSP</sequence>
<keyword evidence="1" id="KW-0732">Signal</keyword>
<evidence type="ECO:0000313" key="4">
    <source>
        <dbReference type="Proteomes" id="UP000267535"/>
    </source>
</evidence>
<dbReference type="Pfam" id="PF03413">
    <property type="entry name" value="PepSY"/>
    <property type="match status" value="1"/>
</dbReference>
<dbReference type="Proteomes" id="UP000267535">
    <property type="component" value="Unassembled WGS sequence"/>
</dbReference>
<dbReference type="AlphaFoldDB" id="A0A3P1SPD9"/>
<feature type="domain" description="PepSY" evidence="2">
    <location>
        <begin position="46"/>
        <end position="99"/>
    </location>
</feature>
<evidence type="ECO:0000256" key="1">
    <source>
        <dbReference type="SAM" id="SignalP"/>
    </source>
</evidence>
<organism evidence="3 4">
    <name type="scientific">Amphritea balenae</name>
    <dbReference type="NCBI Taxonomy" id="452629"/>
    <lineage>
        <taxon>Bacteria</taxon>
        <taxon>Pseudomonadati</taxon>
        <taxon>Pseudomonadota</taxon>
        <taxon>Gammaproteobacteria</taxon>
        <taxon>Oceanospirillales</taxon>
        <taxon>Oceanospirillaceae</taxon>
        <taxon>Amphritea</taxon>
    </lineage>
</organism>
<feature type="chain" id="PRO_5018026118" description="PepSY domain-containing protein" evidence="1">
    <location>
        <begin position="23"/>
        <end position="102"/>
    </location>
</feature>
<evidence type="ECO:0000259" key="2">
    <source>
        <dbReference type="Pfam" id="PF03413"/>
    </source>
</evidence>
<dbReference type="InterPro" id="IPR025711">
    <property type="entry name" value="PepSY"/>
</dbReference>
<proteinExistence type="predicted"/>